<sequence length="52" mass="6064">MVKAICRDYGFNCDFICDGDLDSVVTNFGKHCTQEHGIEYQRETLMKYLLNK</sequence>
<protein>
    <recommendedName>
        <fullName evidence="2">DUF1059 domain-containing protein</fullName>
    </recommendedName>
</protein>
<dbReference type="AlphaFoldDB" id="A0A382IZ76"/>
<organism evidence="1">
    <name type="scientific">marine metagenome</name>
    <dbReference type="NCBI Taxonomy" id="408172"/>
    <lineage>
        <taxon>unclassified sequences</taxon>
        <taxon>metagenomes</taxon>
        <taxon>ecological metagenomes</taxon>
    </lineage>
</organism>
<dbReference type="EMBL" id="UINC01070744">
    <property type="protein sequence ID" value="SVC05124.1"/>
    <property type="molecule type" value="Genomic_DNA"/>
</dbReference>
<name>A0A382IZ76_9ZZZZ</name>
<accession>A0A382IZ76</accession>
<reference evidence="1" key="1">
    <citation type="submission" date="2018-05" db="EMBL/GenBank/DDBJ databases">
        <authorList>
            <person name="Lanie J.A."/>
            <person name="Ng W.-L."/>
            <person name="Kazmierczak K.M."/>
            <person name="Andrzejewski T.M."/>
            <person name="Davidsen T.M."/>
            <person name="Wayne K.J."/>
            <person name="Tettelin H."/>
            <person name="Glass J.I."/>
            <person name="Rusch D."/>
            <person name="Podicherti R."/>
            <person name="Tsui H.-C.T."/>
            <person name="Winkler M.E."/>
        </authorList>
    </citation>
    <scope>NUCLEOTIDE SEQUENCE</scope>
</reference>
<proteinExistence type="predicted"/>
<dbReference type="InterPro" id="IPR009409">
    <property type="entry name" value="DUF1059"/>
</dbReference>
<evidence type="ECO:0008006" key="2">
    <source>
        <dbReference type="Google" id="ProtNLM"/>
    </source>
</evidence>
<evidence type="ECO:0000313" key="1">
    <source>
        <dbReference type="EMBL" id="SVC05124.1"/>
    </source>
</evidence>
<dbReference type="Pfam" id="PF06348">
    <property type="entry name" value="DUF1059"/>
    <property type="match status" value="1"/>
</dbReference>
<gene>
    <name evidence="1" type="ORF">METZ01_LOCUS257978</name>
</gene>